<evidence type="ECO:0000256" key="7">
    <source>
        <dbReference type="ARBA" id="ARBA00022729"/>
    </source>
</evidence>
<comment type="cofactor">
    <cofactor evidence="13">
        <name>Cu cation</name>
        <dbReference type="ChEBI" id="CHEBI:23378"/>
    </cofactor>
    <text evidence="13">Binds a copper A center.</text>
</comment>
<keyword evidence="11 14" id="KW-0472">Membrane</keyword>
<reference evidence="17 18" key="1">
    <citation type="journal article" date="2014" name="BMC Genomics">
        <title>Comparison of environmental and isolate Sulfobacillus genomes reveals diverse carbon, sulfur, nitrogen, and hydrogen metabolisms.</title>
        <authorList>
            <person name="Justice N.B."/>
            <person name="Norman A."/>
            <person name="Brown C.T."/>
            <person name="Singh A."/>
            <person name="Thomas B.C."/>
            <person name="Banfield J.F."/>
        </authorList>
    </citation>
    <scope>NUCLEOTIDE SEQUENCE [LARGE SCALE GENOMIC DNA]</scope>
    <source>
        <strain evidence="17">AMDSBA3</strain>
    </source>
</reference>
<keyword evidence="7" id="KW-0732">Signal</keyword>
<feature type="domain" description="Cytochrome oxidase subunit II transmembrane region profile" evidence="16">
    <location>
        <begin position="25"/>
        <end position="123"/>
    </location>
</feature>
<evidence type="ECO:0000256" key="1">
    <source>
        <dbReference type="ARBA" id="ARBA00004651"/>
    </source>
</evidence>
<feature type="transmembrane region" description="Helical" evidence="14">
    <location>
        <begin position="52"/>
        <end position="71"/>
    </location>
</feature>
<evidence type="ECO:0000256" key="14">
    <source>
        <dbReference type="SAM" id="Phobius"/>
    </source>
</evidence>
<dbReference type="Proteomes" id="UP000241848">
    <property type="component" value="Unassembled WGS sequence"/>
</dbReference>
<keyword evidence="9 14" id="KW-1133">Transmembrane helix</keyword>
<comment type="catalytic activity">
    <reaction evidence="13">
        <text>4 Fe(II)-[cytochrome c] + O2 + 8 H(+)(in) = 4 Fe(III)-[cytochrome c] + 2 H2O + 4 H(+)(out)</text>
        <dbReference type="Rhea" id="RHEA:11436"/>
        <dbReference type="Rhea" id="RHEA-COMP:10350"/>
        <dbReference type="Rhea" id="RHEA-COMP:14399"/>
        <dbReference type="ChEBI" id="CHEBI:15377"/>
        <dbReference type="ChEBI" id="CHEBI:15378"/>
        <dbReference type="ChEBI" id="CHEBI:15379"/>
        <dbReference type="ChEBI" id="CHEBI:29033"/>
        <dbReference type="ChEBI" id="CHEBI:29034"/>
        <dbReference type="EC" id="7.1.1.9"/>
    </reaction>
</comment>
<dbReference type="GO" id="GO:0016491">
    <property type="term" value="F:oxidoreductase activity"/>
    <property type="evidence" value="ECO:0007669"/>
    <property type="project" value="UniProtKB-KW"/>
</dbReference>
<keyword evidence="13" id="KW-0186">Copper</keyword>
<dbReference type="PROSITE" id="PS50999">
    <property type="entry name" value="COX2_TM"/>
    <property type="match status" value="1"/>
</dbReference>
<keyword evidence="5 12" id="KW-0679">Respiratory chain</keyword>
<dbReference type="EMBL" id="PXYV01000014">
    <property type="protein sequence ID" value="PSR22646.1"/>
    <property type="molecule type" value="Genomic_DNA"/>
</dbReference>
<dbReference type="PROSITE" id="PS51257">
    <property type="entry name" value="PROKAR_LIPOPROTEIN"/>
    <property type="match status" value="1"/>
</dbReference>
<keyword evidence="3 12" id="KW-0813">Transport</keyword>
<keyword evidence="8 12" id="KW-0249">Electron transport</keyword>
<dbReference type="Gene3D" id="2.60.40.420">
    <property type="entry name" value="Cupredoxins - blue copper proteins"/>
    <property type="match status" value="1"/>
</dbReference>
<feature type="domain" description="Cytochrome oxidase subunit II copper A binding" evidence="15">
    <location>
        <begin position="126"/>
        <end position="238"/>
    </location>
</feature>
<dbReference type="SUPFAM" id="SSF49503">
    <property type="entry name" value="Cupredoxins"/>
    <property type="match status" value="1"/>
</dbReference>
<feature type="transmembrane region" description="Helical" evidence="14">
    <location>
        <begin position="92"/>
        <end position="113"/>
    </location>
</feature>
<evidence type="ECO:0000259" key="15">
    <source>
        <dbReference type="PROSITE" id="PS50857"/>
    </source>
</evidence>
<comment type="caution">
    <text evidence="17">The sequence shown here is derived from an EMBL/GenBank/DDBJ whole genome shotgun (WGS) entry which is preliminary data.</text>
</comment>
<sequence length="307" mass="34697">MLFGRFRKPYRALVLAAIAVGLLSTGCGQQYVVLHPVGPVGEKELHLMELAALAMAIVIVIVFTLYFYAVIRFRDTPGNRAPYRPDWHTNKWLEVLWWVLPAALLTVIAIPTVQVTFELAHVPKAKDPVVIDVTSLTWKWLFEYPGQHIATVNYLEIPTNVPVLFELTADSPMNTLWIPQLGGMEYTMPNRVLPLWLQANKTGVYWGDSAQYSGVGFEKMFFKVKAVPMKDFDAWASQVHTTSTPMTLAVYHKLLRHDTMGKALYSRYPRDTFPTIASGFTLTGSGMYMTMNGQKGRIVYMPMSRSN</sequence>
<evidence type="ECO:0000256" key="10">
    <source>
        <dbReference type="ARBA" id="ARBA00023002"/>
    </source>
</evidence>
<evidence type="ECO:0000313" key="17">
    <source>
        <dbReference type="EMBL" id="PSR22646.1"/>
    </source>
</evidence>
<evidence type="ECO:0000256" key="3">
    <source>
        <dbReference type="ARBA" id="ARBA00022448"/>
    </source>
</evidence>
<evidence type="ECO:0000256" key="9">
    <source>
        <dbReference type="ARBA" id="ARBA00022989"/>
    </source>
</evidence>
<dbReference type="InterPro" id="IPR008972">
    <property type="entry name" value="Cupredoxin"/>
</dbReference>
<keyword evidence="6 12" id="KW-0812">Transmembrane</keyword>
<dbReference type="InterPro" id="IPR034227">
    <property type="entry name" value="CuRO_UO_II"/>
</dbReference>
<evidence type="ECO:0000256" key="2">
    <source>
        <dbReference type="ARBA" id="ARBA00007866"/>
    </source>
</evidence>
<dbReference type="Gene3D" id="1.10.287.90">
    <property type="match status" value="1"/>
</dbReference>
<evidence type="ECO:0000256" key="4">
    <source>
        <dbReference type="ARBA" id="ARBA00022475"/>
    </source>
</evidence>
<evidence type="ECO:0000256" key="6">
    <source>
        <dbReference type="ARBA" id="ARBA00022692"/>
    </source>
</evidence>
<proteinExistence type="inferred from homology"/>
<organism evidence="17 18">
    <name type="scientific">Sulfobacillus acidophilus</name>
    <dbReference type="NCBI Taxonomy" id="53633"/>
    <lineage>
        <taxon>Bacteria</taxon>
        <taxon>Bacillati</taxon>
        <taxon>Bacillota</taxon>
        <taxon>Clostridia</taxon>
        <taxon>Eubacteriales</taxon>
        <taxon>Clostridiales Family XVII. Incertae Sedis</taxon>
        <taxon>Sulfobacillus</taxon>
    </lineage>
</organism>
<dbReference type="GO" id="GO:0005886">
    <property type="term" value="C:plasma membrane"/>
    <property type="evidence" value="ECO:0007669"/>
    <property type="project" value="UniProtKB-SubCell"/>
</dbReference>
<dbReference type="PANTHER" id="PTHR22888">
    <property type="entry name" value="CYTOCHROME C OXIDASE, SUBUNIT II"/>
    <property type="match status" value="1"/>
</dbReference>
<dbReference type="Pfam" id="PF00116">
    <property type="entry name" value="COX2"/>
    <property type="match status" value="1"/>
</dbReference>
<evidence type="ECO:0000313" key="18">
    <source>
        <dbReference type="Proteomes" id="UP000241848"/>
    </source>
</evidence>
<evidence type="ECO:0000256" key="13">
    <source>
        <dbReference type="RuleBase" id="RU004024"/>
    </source>
</evidence>
<evidence type="ECO:0000256" key="11">
    <source>
        <dbReference type="ARBA" id="ARBA00023136"/>
    </source>
</evidence>
<dbReference type="AlphaFoldDB" id="A0A2T2WKA3"/>
<evidence type="ECO:0000256" key="8">
    <source>
        <dbReference type="ARBA" id="ARBA00022982"/>
    </source>
</evidence>
<dbReference type="EC" id="7.1.1.9" evidence="13"/>
<keyword evidence="13" id="KW-0479">Metal-binding</keyword>
<protein>
    <recommendedName>
        <fullName evidence="13">Cytochrome c oxidase subunit 2</fullName>
        <ecNumber evidence="13">7.1.1.9</ecNumber>
    </recommendedName>
</protein>
<accession>A0A2T2WKA3</accession>
<dbReference type="PROSITE" id="PS50857">
    <property type="entry name" value="COX2_CUA"/>
    <property type="match status" value="1"/>
</dbReference>
<dbReference type="Pfam" id="PF02790">
    <property type="entry name" value="COX2_TM"/>
    <property type="match status" value="1"/>
</dbReference>
<comment type="function">
    <text evidence="13">Subunits I and II form the functional core of the enzyme complex. Electrons originating in cytochrome c are transferred via heme a and Cu(A) to the binuclear center formed by heme a3 and Cu(B).</text>
</comment>
<dbReference type="InterPro" id="IPR045187">
    <property type="entry name" value="CcO_II"/>
</dbReference>
<dbReference type="PANTHER" id="PTHR22888:SF18">
    <property type="entry name" value="CYTOCHROME BO(3) UBIQUINOL OXIDASE SUBUNIT 2"/>
    <property type="match status" value="1"/>
</dbReference>
<evidence type="ECO:0000256" key="5">
    <source>
        <dbReference type="ARBA" id="ARBA00022660"/>
    </source>
</evidence>
<dbReference type="GO" id="GO:0005507">
    <property type="term" value="F:copper ion binding"/>
    <property type="evidence" value="ECO:0007669"/>
    <property type="project" value="InterPro"/>
</dbReference>
<dbReference type="GO" id="GO:0004129">
    <property type="term" value="F:cytochrome-c oxidase activity"/>
    <property type="evidence" value="ECO:0007669"/>
    <property type="project" value="UniProtKB-EC"/>
</dbReference>
<keyword evidence="4" id="KW-1003">Cell membrane</keyword>
<evidence type="ECO:0000259" key="16">
    <source>
        <dbReference type="PROSITE" id="PS50999"/>
    </source>
</evidence>
<dbReference type="SUPFAM" id="SSF81464">
    <property type="entry name" value="Cytochrome c oxidase subunit II-like, transmembrane region"/>
    <property type="match status" value="1"/>
</dbReference>
<dbReference type="InterPro" id="IPR036257">
    <property type="entry name" value="Cyt_c_oxidase_su2_TM_sf"/>
</dbReference>
<dbReference type="InterPro" id="IPR002429">
    <property type="entry name" value="CcO_II-like_C"/>
</dbReference>
<dbReference type="InterPro" id="IPR011759">
    <property type="entry name" value="Cyt_c_oxidase_su2_TM_dom"/>
</dbReference>
<dbReference type="GO" id="GO:0042773">
    <property type="term" value="P:ATP synthesis coupled electron transport"/>
    <property type="evidence" value="ECO:0007669"/>
    <property type="project" value="TreeGrafter"/>
</dbReference>
<comment type="subcellular location">
    <subcellularLocation>
        <location evidence="1 12">Cell membrane</location>
        <topology evidence="1 12">Multi-pass membrane protein</topology>
    </subcellularLocation>
</comment>
<evidence type="ECO:0000256" key="12">
    <source>
        <dbReference type="RuleBase" id="RU000456"/>
    </source>
</evidence>
<keyword evidence="10" id="KW-0560">Oxidoreductase</keyword>
<dbReference type="CDD" id="cd04212">
    <property type="entry name" value="CuRO_UO_II"/>
    <property type="match status" value="1"/>
</dbReference>
<name>A0A2T2WKA3_9FIRM</name>
<comment type="similarity">
    <text evidence="2 12">Belongs to the cytochrome c oxidase subunit 2 family.</text>
</comment>
<gene>
    <name evidence="17" type="ORF">C7B45_06225</name>
</gene>